<feature type="domain" description="YpoC-like" evidence="1">
    <location>
        <begin position="48"/>
        <end position="157"/>
    </location>
</feature>
<organism evidence="2 3">
    <name type="scientific">Caldifermentibacillus hisashii</name>
    <dbReference type="NCBI Taxonomy" id="996558"/>
    <lineage>
        <taxon>Bacteria</taxon>
        <taxon>Bacillati</taxon>
        <taxon>Bacillota</taxon>
        <taxon>Bacilli</taxon>
        <taxon>Bacillales</taxon>
        <taxon>Bacillaceae</taxon>
        <taxon>Caldifermentibacillus</taxon>
    </lineage>
</organism>
<evidence type="ECO:0000259" key="1">
    <source>
        <dbReference type="Pfam" id="PF21747"/>
    </source>
</evidence>
<name>A0ABU9JXT4_9BACI</name>
<accession>A0ABU9JXT4</accession>
<dbReference type="Pfam" id="PF21747">
    <property type="entry name" value="YpoC"/>
    <property type="match status" value="1"/>
</dbReference>
<gene>
    <name evidence="2" type="ORF">NST17_10780</name>
</gene>
<evidence type="ECO:0000313" key="2">
    <source>
        <dbReference type="EMBL" id="MEL3957673.1"/>
    </source>
</evidence>
<dbReference type="Proteomes" id="UP001459714">
    <property type="component" value="Unassembled WGS sequence"/>
</dbReference>
<dbReference type="InterPro" id="IPR048427">
    <property type="entry name" value="YpoC"/>
</dbReference>
<sequence>MNWKMQVSERLQHEFFYLDSLTPADFFPEENRFYLGMDESMPWKNEKEAVIQIVRDWQPYLKELTGLFKERKNKETKPLMVKGISLFIRLLFWSNNEPTDLKNLQEKLVLFEAKPVNIVERLQFLMQRPTLYHSFIQLSELMIEQEKIFYKFVVMKKRVNRT</sequence>
<evidence type="ECO:0000313" key="3">
    <source>
        <dbReference type="Proteomes" id="UP001459714"/>
    </source>
</evidence>
<proteinExistence type="predicted"/>
<dbReference type="EMBL" id="JBBYAK010000001">
    <property type="protein sequence ID" value="MEL3957673.1"/>
    <property type="molecule type" value="Genomic_DNA"/>
</dbReference>
<comment type="caution">
    <text evidence="2">The sequence shown here is derived from an EMBL/GenBank/DDBJ whole genome shotgun (WGS) entry which is preliminary data.</text>
</comment>
<protein>
    <submittedName>
        <fullName evidence="2">YpoC family protein</fullName>
    </submittedName>
</protein>
<dbReference type="RefSeq" id="WP_342020262.1">
    <property type="nucleotide sequence ID" value="NZ_CP155465.1"/>
</dbReference>
<reference evidence="2 3" key="1">
    <citation type="submission" date="2024-03" db="EMBL/GenBank/DDBJ databases">
        <title>Bacilli Hybrid Assemblies.</title>
        <authorList>
            <person name="Kovac J."/>
        </authorList>
    </citation>
    <scope>NUCLEOTIDE SEQUENCE [LARGE SCALE GENOMIC DNA]</scope>
    <source>
        <strain evidence="2 3">FSL M8-0022</strain>
    </source>
</reference>
<keyword evidence="3" id="KW-1185">Reference proteome</keyword>